<evidence type="ECO:0000313" key="2">
    <source>
        <dbReference type="Proteomes" id="UP000007800"/>
    </source>
</evidence>
<keyword evidence="2" id="KW-1185">Reference proteome</keyword>
<accession>C5M060</accession>
<dbReference type="InParanoid" id="C5M060"/>
<evidence type="ECO:0000313" key="1">
    <source>
        <dbReference type="EMBL" id="EEQ97638.1"/>
    </source>
</evidence>
<reference evidence="1 2" key="1">
    <citation type="submission" date="2008-07" db="EMBL/GenBank/DDBJ databases">
        <authorList>
            <person name="El-Sayed N."/>
            <person name="Caler E."/>
            <person name="Inman J."/>
            <person name="Amedeo P."/>
            <person name="Hass B."/>
            <person name="Wortman J."/>
        </authorList>
    </citation>
    <scope>NUCLEOTIDE SEQUENCE [LARGE SCALE GENOMIC DNA]</scope>
    <source>
        <strain evidence="2">ATCC 50983 / TXsc</strain>
    </source>
</reference>
<gene>
    <name evidence="1" type="ORF">Pmar_PMAR007488</name>
</gene>
<organism evidence="2">
    <name type="scientific">Perkinsus marinus (strain ATCC 50983 / TXsc)</name>
    <dbReference type="NCBI Taxonomy" id="423536"/>
    <lineage>
        <taxon>Eukaryota</taxon>
        <taxon>Sar</taxon>
        <taxon>Alveolata</taxon>
        <taxon>Perkinsozoa</taxon>
        <taxon>Perkinsea</taxon>
        <taxon>Perkinsida</taxon>
        <taxon>Perkinsidae</taxon>
        <taxon>Perkinsus</taxon>
    </lineage>
</organism>
<name>C5M060_PERM5</name>
<dbReference type="AlphaFoldDB" id="C5M060"/>
<dbReference type="EMBL" id="GG687015">
    <property type="protein sequence ID" value="EEQ97638.1"/>
    <property type="molecule type" value="Genomic_DNA"/>
</dbReference>
<dbReference type="OrthoDB" id="442278at2759"/>
<sequence>MEDYNGVLSPIMGTCQVMYSDEPCSKFLEYNFKDHPTWRQSQVTLDPVLQFRDKKFEIALSRQMFPIFENLIDYYRADDENTGQLIDLPHAVNGLRLWNASSR</sequence>
<dbReference type="Proteomes" id="UP000007800">
    <property type="component" value="Unassembled WGS sequence"/>
</dbReference>
<dbReference type="RefSeq" id="XP_002764921.1">
    <property type="nucleotide sequence ID" value="XM_002764875.1"/>
</dbReference>
<dbReference type="GeneID" id="9036838"/>
<proteinExistence type="predicted"/>
<protein>
    <submittedName>
        <fullName evidence="1">Uncharacterized protein</fullName>
    </submittedName>
</protein>